<organism evidence="1">
    <name type="scientific">Mytilinidion resinicola</name>
    <dbReference type="NCBI Taxonomy" id="574789"/>
    <lineage>
        <taxon>Eukaryota</taxon>
        <taxon>Fungi</taxon>
        <taxon>Dikarya</taxon>
        <taxon>Ascomycota</taxon>
        <taxon>Pezizomycotina</taxon>
        <taxon>Dothideomycetes</taxon>
        <taxon>Pleosporomycetidae</taxon>
        <taxon>Mytilinidiales</taxon>
        <taxon>Mytilinidiaceae</taxon>
        <taxon>Mytilinidion</taxon>
    </lineage>
</organism>
<dbReference type="OrthoDB" id="10464538at2759"/>
<dbReference type="GeneID" id="54466491"/>
<dbReference type="AlphaFoldDB" id="A0A6A6YLT4"/>
<name>A0A6A6YLT4_9PEZI</name>
<accession>A0A6A6YLT4</accession>
<reference evidence="3" key="3">
    <citation type="submission" date="2025-04" db="UniProtKB">
        <authorList>
            <consortium name="RefSeq"/>
        </authorList>
    </citation>
    <scope>IDENTIFICATION</scope>
    <source>
        <strain evidence="3">CBS 304.34</strain>
    </source>
</reference>
<proteinExistence type="predicted"/>
<sequence length="165" mass="18347">MATSATRSTPNTSVNSLSTEAVLQAVSGNELLLKQQVRVYVAIPSVRRLETVRLGVWIDNLTCPEDYLSLFVPLSDNVYELELIVGYTADDNIVTLDFLPRLKDPMIGLFTAIGSNLRHVNIILIGYKDGRIQNTSVIFERIADGPWEQVLDTLNHPYLPVTTST</sequence>
<reference evidence="1 3" key="1">
    <citation type="journal article" date="2020" name="Stud. Mycol.">
        <title>101 Dothideomycetes genomes: a test case for predicting lifestyles and emergence of pathogens.</title>
        <authorList>
            <person name="Haridas S."/>
            <person name="Albert R."/>
            <person name="Binder M."/>
            <person name="Bloem J."/>
            <person name="Labutti K."/>
            <person name="Salamov A."/>
            <person name="Andreopoulos B."/>
            <person name="Baker S."/>
            <person name="Barry K."/>
            <person name="Bills G."/>
            <person name="Bluhm B."/>
            <person name="Cannon C."/>
            <person name="Castanera R."/>
            <person name="Culley D."/>
            <person name="Daum C."/>
            <person name="Ezra D."/>
            <person name="Gonzalez J."/>
            <person name="Henrissat B."/>
            <person name="Kuo A."/>
            <person name="Liang C."/>
            <person name="Lipzen A."/>
            <person name="Lutzoni F."/>
            <person name="Magnuson J."/>
            <person name="Mondo S."/>
            <person name="Nolan M."/>
            <person name="Ohm R."/>
            <person name="Pangilinan J."/>
            <person name="Park H.-J."/>
            <person name="Ramirez L."/>
            <person name="Alfaro M."/>
            <person name="Sun H."/>
            <person name="Tritt A."/>
            <person name="Yoshinaga Y."/>
            <person name="Zwiers L.-H."/>
            <person name="Turgeon B."/>
            <person name="Goodwin S."/>
            <person name="Spatafora J."/>
            <person name="Crous P."/>
            <person name="Grigoriev I."/>
        </authorList>
    </citation>
    <scope>NUCLEOTIDE SEQUENCE</scope>
    <source>
        <strain evidence="1 3">CBS 304.34</strain>
    </source>
</reference>
<reference evidence="3" key="2">
    <citation type="submission" date="2020-04" db="EMBL/GenBank/DDBJ databases">
        <authorList>
            <consortium name="NCBI Genome Project"/>
        </authorList>
    </citation>
    <scope>NUCLEOTIDE SEQUENCE</scope>
    <source>
        <strain evidence="3">CBS 304.34</strain>
    </source>
</reference>
<gene>
    <name evidence="1 3" type="ORF">BDZ99DRAFT_521151</name>
</gene>
<protein>
    <submittedName>
        <fullName evidence="1 3">Uncharacterized protein</fullName>
    </submittedName>
</protein>
<dbReference type="Proteomes" id="UP000504636">
    <property type="component" value="Unplaced"/>
</dbReference>
<dbReference type="RefSeq" id="XP_033576800.1">
    <property type="nucleotide sequence ID" value="XM_033725598.1"/>
</dbReference>
<evidence type="ECO:0000313" key="2">
    <source>
        <dbReference type="Proteomes" id="UP000504636"/>
    </source>
</evidence>
<evidence type="ECO:0000313" key="3">
    <source>
        <dbReference type="RefSeq" id="XP_033576800.1"/>
    </source>
</evidence>
<dbReference type="EMBL" id="MU003701">
    <property type="protein sequence ID" value="KAF2809836.1"/>
    <property type="molecule type" value="Genomic_DNA"/>
</dbReference>
<evidence type="ECO:0000313" key="1">
    <source>
        <dbReference type="EMBL" id="KAF2809836.1"/>
    </source>
</evidence>
<keyword evidence="2" id="KW-1185">Reference proteome</keyword>